<keyword evidence="5 9" id="KW-0812">Transmembrane</keyword>
<gene>
    <name evidence="11" type="ORF">ACJDU8_18080</name>
</gene>
<accession>A0ABW8SN20</accession>
<proteinExistence type="inferred from homology"/>
<feature type="transmembrane region" description="Helical" evidence="9">
    <location>
        <begin position="12"/>
        <end position="40"/>
    </location>
</feature>
<dbReference type="Pfam" id="PF03553">
    <property type="entry name" value="Na_H_antiporter"/>
    <property type="match status" value="1"/>
</dbReference>
<dbReference type="PANTHER" id="PTHR33451">
    <property type="entry name" value="MALATE-2H(+)/NA(+)-LACTATE ANTIPORTER"/>
    <property type="match status" value="1"/>
</dbReference>
<evidence type="ECO:0000256" key="6">
    <source>
        <dbReference type="ARBA" id="ARBA00022989"/>
    </source>
</evidence>
<evidence type="ECO:0000256" key="7">
    <source>
        <dbReference type="ARBA" id="ARBA00023136"/>
    </source>
</evidence>
<evidence type="ECO:0000256" key="5">
    <source>
        <dbReference type="ARBA" id="ARBA00022692"/>
    </source>
</evidence>
<name>A0ABW8SN20_9CLOT</name>
<comment type="subcellular location">
    <subcellularLocation>
        <location evidence="1">Cell membrane</location>
        <topology evidence="1">Multi-pass membrane protein</topology>
    </subcellularLocation>
</comment>
<dbReference type="RefSeq" id="WP_406793559.1">
    <property type="nucleotide sequence ID" value="NZ_JBJHZX010000030.1"/>
</dbReference>
<keyword evidence="2" id="KW-0813">Transport</keyword>
<organism evidence="11 12">
    <name type="scientific">Candidatus Clostridium eludens</name>
    <dbReference type="NCBI Taxonomy" id="3381663"/>
    <lineage>
        <taxon>Bacteria</taxon>
        <taxon>Bacillati</taxon>
        <taxon>Bacillota</taxon>
        <taxon>Clostridia</taxon>
        <taxon>Eubacteriales</taxon>
        <taxon>Clostridiaceae</taxon>
        <taxon>Clostridium</taxon>
    </lineage>
</organism>
<dbReference type="EMBL" id="JBJHZX010000030">
    <property type="protein sequence ID" value="MFL0197457.1"/>
    <property type="molecule type" value="Genomic_DNA"/>
</dbReference>
<keyword evidence="3" id="KW-0050">Antiport</keyword>
<evidence type="ECO:0000256" key="4">
    <source>
        <dbReference type="ARBA" id="ARBA00022475"/>
    </source>
</evidence>
<comment type="similarity">
    <text evidence="8">Belongs to the NhaC Na(+)/H(+) (TC 2.A.35) antiporter family.</text>
</comment>
<dbReference type="PANTHER" id="PTHR33451:SF3">
    <property type="entry name" value="MALATE-2H(+)_NA(+)-LACTATE ANTIPORTER"/>
    <property type="match status" value="1"/>
</dbReference>
<keyword evidence="4" id="KW-1003">Cell membrane</keyword>
<evidence type="ECO:0000256" key="8">
    <source>
        <dbReference type="ARBA" id="ARBA00038435"/>
    </source>
</evidence>
<comment type="caution">
    <text evidence="11">The sequence shown here is derived from an EMBL/GenBank/DDBJ whole genome shotgun (WGS) entry which is preliminary data.</text>
</comment>
<keyword evidence="12" id="KW-1185">Reference proteome</keyword>
<evidence type="ECO:0000256" key="1">
    <source>
        <dbReference type="ARBA" id="ARBA00004651"/>
    </source>
</evidence>
<dbReference type="Proteomes" id="UP001623660">
    <property type="component" value="Unassembled WGS sequence"/>
</dbReference>
<dbReference type="InterPro" id="IPR018461">
    <property type="entry name" value="Na/H_Antiport_NhaC-like_C"/>
</dbReference>
<protein>
    <submittedName>
        <fullName evidence="11">Na+/H+ antiporter NhaC family protein</fullName>
    </submittedName>
</protein>
<feature type="transmembrane region" description="Helical" evidence="9">
    <location>
        <begin position="103"/>
        <end position="126"/>
    </location>
</feature>
<keyword evidence="6 9" id="KW-1133">Transmembrane helix</keyword>
<evidence type="ECO:0000256" key="2">
    <source>
        <dbReference type="ARBA" id="ARBA00022448"/>
    </source>
</evidence>
<keyword evidence="7 9" id="KW-0472">Membrane</keyword>
<evidence type="ECO:0000313" key="12">
    <source>
        <dbReference type="Proteomes" id="UP001623660"/>
    </source>
</evidence>
<evidence type="ECO:0000256" key="3">
    <source>
        <dbReference type="ARBA" id="ARBA00022449"/>
    </source>
</evidence>
<feature type="transmembrane region" description="Helical" evidence="9">
    <location>
        <begin position="60"/>
        <end position="82"/>
    </location>
</feature>
<evidence type="ECO:0000256" key="9">
    <source>
        <dbReference type="SAM" id="Phobius"/>
    </source>
</evidence>
<evidence type="ECO:0000313" key="11">
    <source>
        <dbReference type="EMBL" id="MFL0197457.1"/>
    </source>
</evidence>
<evidence type="ECO:0000259" key="10">
    <source>
        <dbReference type="Pfam" id="PF03553"/>
    </source>
</evidence>
<feature type="domain" description="Na+/H+ antiporter NhaC-like C-terminal" evidence="10">
    <location>
        <begin position="12"/>
        <end position="200"/>
    </location>
</feature>
<sequence length="205" mass="22429">MCFLGIKIFKSLLIGLTAGIIISIFLQKVPVLKIFSYILFGYKGGTTSSQLNKILVGGGIQSIVSIFLIIMMAVALSSIFKGTDLINPMINKIISKVKYKGEIIVKTGIISAILTIICDQSMGLIIPGGLLRDKYKKFKIESYVLARTISDTGIVVAPLIPWNGNSLFILALTGISSIKYGPYALLCYVLPIVTLYLEFFTKKYS</sequence>
<dbReference type="InterPro" id="IPR052180">
    <property type="entry name" value="NhaC_Na-H+_Antiporter"/>
</dbReference>
<reference evidence="11 12" key="1">
    <citation type="submission" date="2024-11" db="EMBL/GenBank/DDBJ databases">
        <authorList>
            <person name="Heng Y.C."/>
            <person name="Lim A.C.H."/>
            <person name="Lee J.K.Y."/>
            <person name="Kittelmann S."/>
        </authorList>
    </citation>
    <scope>NUCLEOTIDE SEQUENCE [LARGE SCALE GENOMIC DNA]</scope>
    <source>
        <strain evidence="11 12">WILCCON 0269</strain>
    </source>
</reference>
<feature type="transmembrane region" description="Helical" evidence="9">
    <location>
        <begin position="180"/>
        <end position="200"/>
    </location>
</feature>